<dbReference type="Proteomes" id="UP001460270">
    <property type="component" value="Unassembled WGS sequence"/>
</dbReference>
<evidence type="ECO:0000256" key="1">
    <source>
        <dbReference type="SAM" id="MobiDB-lite"/>
    </source>
</evidence>
<dbReference type="EMBL" id="JBBPFD010000002">
    <property type="protein sequence ID" value="KAK7939994.1"/>
    <property type="molecule type" value="Genomic_DNA"/>
</dbReference>
<evidence type="ECO:0000313" key="3">
    <source>
        <dbReference type="Proteomes" id="UP001460270"/>
    </source>
</evidence>
<name>A0AAW0PZ84_9GOBI</name>
<accession>A0AAW0PZ84</accession>
<dbReference type="Gene3D" id="3.30.250.20">
    <property type="entry name" value="L1 transposable element, C-terminal domain"/>
    <property type="match status" value="1"/>
</dbReference>
<reference evidence="3" key="1">
    <citation type="submission" date="2024-04" db="EMBL/GenBank/DDBJ databases">
        <title>Salinicola lusitanus LLJ914,a marine bacterium isolated from the Okinawa Trough.</title>
        <authorList>
            <person name="Li J."/>
        </authorList>
    </citation>
    <scope>NUCLEOTIDE SEQUENCE [LARGE SCALE GENOMIC DNA]</scope>
</reference>
<protein>
    <submittedName>
        <fullName evidence="2">Uncharacterized protein</fullName>
    </submittedName>
</protein>
<dbReference type="InterPro" id="IPR042566">
    <property type="entry name" value="L1_C"/>
</dbReference>
<proteinExistence type="predicted"/>
<comment type="caution">
    <text evidence="2">The sequence shown here is derived from an EMBL/GenBank/DDBJ whole genome shotgun (WGS) entry which is preliminary data.</text>
</comment>
<feature type="region of interest" description="Disordered" evidence="1">
    <location>
        <begin position="75"/>
        <end position="99"/>
    </location>
</feature>
<gene>
    <name evidence="2" type="ORF">WMY93_003320</name>
</gene>
<sequence length="141" mass="16625">MKRRKEYTEAKRVLKEKSVRFQTPFPAKLRVFYEGETRTYSTAAEATKDMVTRGFQVRIVRPADDPLEKLTRQMWQSAPGGSRPDQDSPALRGPTRRGSRDYWSHLRTYAHYRGTGQRPVRRDFRDPRSNAYYLRGRGRAR</sequence>
<feature type="region of interest" description="Disordered" evidence="1">
    <location>
        <begin position="114"/>
        <end position="141"/>
    </location>
</feature>
<keyword evidence="3" id="KW-1185">Reference proteome</keyword>
<dbReference type="AlphaFoldDB" id="A0AAW0PZ84"/>
<evidence type="ECO:0000313" key="2">
    <source>
        <dbReference type="EMBL" id="KAK7939994.1"/>
    </source>
</evidence>
<organism evidence="2 3">
    <name type="scientific">Mugilogobius chulae</name>
    <name type="common">yellowstripe goby</name>
    <dbReference type="NCBI Taxonomy" id="88201"/>
    <lineage>
        <taxon>Eukaryota</taxon>
        <taxon>Metazoa</taxon>
        <taxon>Chordata</taxon>
        <taxon>Craniata</taxon>
        <taxon>Vertebrata</taxon>
        <taxon>Euteleostomi</taxon>
        <taxon>Actinopterygii</taxon>
        <taxon>Neopterygii</taxon>
        <taxon>Teleostei</taxon>
        <taxon>Neoteleostei</taxon>
        <taxon>Acanthomorphata</taxon>
        <taxon>Gobiaria</taxon>
        <taxon>Gobiiformes</taxon>
        <taxon>Gobioidei</taxon>
        <taxon>Gobiidae</taxon>
        <taxon>Gobionellinae</taxon>
        <taxon>Mugilogobius</taxon>
    </lineage>
</organism>